<name>A0A1I5IQK0_9FIRM</name>
<protein>
    <submittedName>
        <fullName evidence="1">SnoaL-like polyketide cyclase</fullName>
    </submittedName>
</protein>
<proteinExistence type="predicted"/>
<evidence type="ECO:0000313" key="1">
    <source>
        <dbReference type="EMBL" id="SFO62848.1"/>
    </source>
</evidence>
<dbReference type="Pfam" id="PF07366">
    <property type="entry name" value="SnoaL"/>
    <property type="match status" value="1"/>
</dbReference>
<dbReference type="RefSeq" id="WP_091688793.1">
    <property type="nucleotide sequence ID" value="NZ_BAABFM010000030.1"/>
</dbReference>
<dbReference type="PANTHER" id="PTHR38436:SF1">
    <property type="entry name" value="ESTER CYCLASE"/>
    <property type="match status" value="1"/>
</dbReference>
<sequence>MDNKEKFKYFYQHVTSNNLIEEVPEYVSNDCTIRIGEKIIPVGIDGMKQHIIEVKKTYPDLKMTIIRQYCDGEYVISEFVMEGTHKGEWLGMKPTGKKLYITGVDIDKVVDGKIVEHGGAANTFEALFEAKIIQPAP</sequence>
<gene>
    <name evidence="1" type="ORF">SAMN04489757_15012</name>
</gene>
<organism evidence="1 2">
    <name type="scientific">Anaerocolumna aminovalerica</name>
    <dbReference type="NCBI Taxonomy" id="1527"/>
    <lineage>
        <taxon>Bacteria</taxon>
        <taxon>Bacillati</taxon>
        <taxon>Bacillota</taxon>
        <taxon>Clostridia</taxon>
        <taxon>Lachnospirales</taxon>
        <taxon>Lachnospiraceae</taxon>
        <taxon>Anaerocolumna</taxon>
    </lineage>
</organism>
<dbReference type="STRING" id="1527.SAMN04489757_15012"/>
<dbReference type="OrthoDB" id="7876517at2"/>
<dbReference type="Proteomes" id="UP000198806">
    <property type="component" value="Unassembled WGS sequence"/>
</dbReference>
<dbReference type="SUPFAM" id="SSF54427">
    <property type="entry name" value="NTF2-like"/>
    <property type="match status" value="1"/>
</dbReference>
<evidence type="ECO:0000313" key="2">
    <source>
        <dbReference type="Proteomes" id="UP000198806"/>
    </source>
</evidence>
<dbReference type="Gene3D" id="3.10.450.50">
    <property type="match status" value="1"/>
</dbReference>
<reference evidence="1 2" key="1">
    <citation type="submission" date="2016-10" db="EMBL/GenBank/DDBJ databases">
        <authorList>
            <person name="de Groot N.N."/>
        </authorList>
    </citation>
    <scope>NUCLEOTIDE SEQUENCE [LARGE SCALE GENOMIC DNA]</scope>
    <source>
        <strain evidence="1 2">DSM 1283</strain>
    </source>
</reference>
<keyword evidence="2" id="KW-1185">Reference proteome</keyword>
<dbReference type="AlphaFoldDB" id="A0A1I5IQK0"/>
<dbReference type="EMBL" id="FOWD01000050">
    <property type="protein sequence ID" value="SFO62848.1"/>
    <property type="molecule type" value="Genomic_DNA"/>
</dbReference>
<accession>A0A1I5IQK0</accession>
<dbReference type="PANTHER" id="PTHR38436">
    <property type="entry name" value="POLYKETIDE CYCLASE SNOAL-LIKE DOMAIN"/>
    <property type="match status" value="1"/>
</dbReference>
<dbReference type="InterPro" id="IPR009959">
    <property type="entry name" value="Cyclase_SnoaL-like"/>
</dbReference>
<dbReference type="GO" id="GO:0030638">
    <property type="term" value="P:polyketide metabolic process"/>
    <property type="evidence" value="ECO:0007669"/>
    <property type="project" value="InterPro"/>
</dbReference>
<dbReference type="InterPro" id="IPR032710">
    <property type="entry name" value="NTF2-like_dom_sf"/>
</dbReference>